<accession>A0A2V3IU68</accession>
<dbReference type="InterPro" id="IPR036249">
    <property type="entry name" value="Thioredoxin-like_sf"/>
</dbReference>
<proteinExistence type="predicted"/>
<dbReference type="PANTHER" id="PTHR28630">
    <property type="match status" value="1"/>
</dbReference>
<reference evidence="1 2" key="1">
    <citation type="journal article" date="2018" name="Mol. Biol. Evol.">
        <title>Analysis of the draft genome of the red seaweed Gracilariopsis chorda provides insights into genome size evolution in Rhodophyta.</title>
        <authorList>
            <person name="Lee J."/>
            <person name="Yang E.C."/>
            <person name="Graf L."/>
            <person name="Yang J.H."/>
            <person name="Qiu H."/>
            <person name="Zel Zion U."/>
            <person name="Chan C.X."/>
            <person name="Stephens T.G."/>
            <person name="Weber A.P.M."/>
            <person name="Boo G.H."/>
            <person name="Boo S.M."/>
            <person name="Kim K.M."/>
            <person name="Shin Y."/>
            <person name="Jung M."/>
            <person name="Lee S.J."/>
            <person name="Yim H.S."/>
            <person name="Lee J.H."/>
            <person name="Bhattacharya D."/>
            <person name="Yoon H.S."/>
        </authorList>
    </citation>
    <scope>NUCLEOTIDE SEQUENCE [LARGE SCALE GENOMIC DNA]</scope>
    <source>
        <strain evidence="1 2">SKKU-2015</strain>
        <tissue evidence="1">Whole body</tissue>
    </source>
</reference>
<dbReference type="OrthoDB" id="40334at2759"/>
<keyword evidence="2" id="KW-1185">Reference proteome</keyword>
<dbReference type="Proteomes" id="UP000247409">
    <property type="component" value="Unassembled WGS sequence"/>
</dbReference>
<dbReference type="Pfam" id="PF13911">
    <property type="entry name" value="AhpC-TSA_2"/>
    <property type="match status" value="1"/>
</dbReference>
<organism evidence="1 2">
    <name type="scientific">Gracilariopsis chorda</name>
    <dbReference type="NCBI Taxonomy" id="448386"/>
    <lineage>
        <taxon>Eukaryota</taxon>
        <taxon>Rhodophyta</taxon>
        <taxon>Florideophyceae</taxon>
        <taxon>Rhodymeniophycidae</taxon>
        <taxon>Gracilariales</taxon>
        <taxon>Gracilariaceae</taxon>
        <taxon>Gracilariopsis</taxon>
    </lineage>
</organism>
<dbReference type="STRING" id="448386.A0A2V3IU68"/>
<gene>
    <name evidence="1" type="ORF">BWQ96_04557</name>
</gene>
<dbReference type="Gene3D" id="3.40.30.10">
    <property type="entry name" value="Glutaredoxin"/>
    <property type="match status" value="1"/>
</dbReference>
<comment type="caution">
    <text evidence="1">The sequence shown here is derived from an EMBL/GenBank/DDBJ whole genome shotgun (WGS) entry which is preliminary data.</text>
</comment>
<protein>
    <submittedName>
        <fullName evidence="1">Thioredoxin-like protein AAED1, chloroplastic</fullName>
    </submittedName>
</protein>
<dbReference type="SUPFAM" id="SSF52833">
    <property type="entry name" value="Thioredoxin-like"/>
    <property type="match status" value="1"/>
</dbReference>
<evidence type="ECO:0000313" key="2">
    <source>
        <dbReference type="Proteomes" id="UP000247409"/>
    </source>
</evidence>
<dbReference type="AlphaFoldDB" id="A0A2V3IU68"/>
<evidence type="ECO:0000313" key="1">
    <source>
        <dbReference type="EMBL" id="PXF45653.1"/>
    </source>
</evidence>
<dbReference type="PANTHER" id="PTHR28630:SF3">
    <property type="entry name" value="PEROXIREDOXIN-LIKE 2C"/>
    <property type="match status" value="1"/>
</dbReference>
<dbReference type="EMBL" id="NBIV01000055">
    <property type="protein sequence ID" value="PXF45653.1"/>
    <property type="molecule type" value="Genomic_DNA"/>
</dbReference>
<dbReference type="InterPro" id="IPR032801">
    <property type="entry name" value="PXL2A/B/C"/>
</dbReference>
<dbReference type="CDD" id="cd02970">
    <property type="entry name" value="PRX_like2"/>
    <property type="match status" value="1"/>
</dbReference>
<name>A0A2V3IU68_9FLOR</name>
<sequence>MNPFPPIITEATAGNRARCRRYQSESYATQMTQQTTFLPQFFPRLQSRSPRRQLSTRRKPRASALPATQTAFRSLFADSQQSTVLTPQNVQICLIDHVSSHNASGHAVLLGWLRHFGCTLCKKQASDWKSILPQLRQHGPINVALVGCGTPAQARDFREEIGWTDHLFTDPDRRTYKALGFKAGLLTTFNLPALGKMVNSFREGNPQTWSRIPKDPFQQGGTILIDKHGVVRMCHAEHFAGDHLAKERLIAEVSKLTTE</sequence>